<reference evidence="2 3" key="1">
    <citation type="submission" date="2019-05" db="EMBL/GenBank/DDBJ databases">
        <title>Microbulbifer harenosus sp. nov., an alginate-degrading bacterium isolated from coastal sand.</title>
        <authorList>
            <person name="Huang H."/>
            <person name="Mo K."/>
            <person name="Bao S."/>
        </authorList>
    </citation>
    <scope>NUCLEOTIDE SEQUENCE [LARGE SCALE GENOMIC DNA]</scope>
    <source>
        <strain evidence="2 3">HB161719</strain>
    </source>
</reference>
<evidence type="ECO:0000313" key="3">
    <source>
        <dbReference type="Proteomes" id="UP000306791"/>
    </source>
</evidence>
<feature type="transmembrane region" description="Helical" evidence="1">
    <location>
        <begin position="218"/>
        <end position="235"/>
    </location>
</feature>
<feature type="transmembrane region" description="Helical" evidence="1">
    <location>
        <begin position="181"/>
        <end position="198"/>
    </location>
</feature>
<gene>
    <name evidence="2" type="ORF">FDY93_06115</name>
</gene>
<keyword evidence="1" id="KW-1133">Transmembrane helix</keyword>
<evidence type="ECO:0000256" key="1">
    <source>
        <dbReference type="SAM" id="Phobius"/>
    </source>
</evidence>
<sequence length="323" mass="36510">MANQTDWLQRYVDNVRTYLPARLREDVGNELYSDLQDQRDELEESLGRMPTESEILKLLKQRGHPMAVAAAYQPRRTLVSEPLFPLYLQVLKWTLLVLAVLGAVGTVGSLYGDEHPKLVSAAIGWFAGLYESGIHAFAWVTLVFYLAGEGLSYRRVFADWNPRTLPNVVDSGRRIKRFDSALEFVVTLLAMAWLNDMWLLPGTGGNSSLSLSVEFTTLLPWLNFALGASVLMSLYKLFSPFWTRRRLLTDAALNSYWLVMLAMLLGLNAPFSLEWHNGEFWQPSQGGWQVAIGVVIAITAWDLFENIRGLLHAYSGRDAEKHV</sequence>
<proteinExistence type="predicted"/>
<organism evidence="2 3">
    <name type="scientific">Microbulbifer harenosus</name>
    <dbReference type="NCBI Taxonomy" id="2576840"/>
    <lineage>
        <taxon>Bacteria</taxon>
        <taxon>Pseudomonadati</taxon>
        <taxon>Pseudomonadota</taxon>
        <taxon>Gammaproteobacteria</taxon>
        <taxon>Cellvibrionales</taxon>
        <taxon>Microbulbiferaceae</taxon>
        <taxon>Microbulbifer</taxon>
    </lineage>
</organism>
<accession>A0ABY2UM32</accession>
<feature type="transmembrane region" description="Helical" evidence="1">
    <location>
        <begin position="90"/>
        <end position="111"/>
    </location>
</feature>
<feature type="transmembrane region" description="Helical" evidence="1">
    <location>
        <begin position="123"/>
        <end position="147"/>
    </location>
</feature>
<comment type="caution">
    <text evidence="2">The sequence shown here is derived from an EMBL/GenBank/DDBJ whole genome shotgun (WGS) entry which is preliminary data.</text>
</comment>
<dbReference type="Proteomes" id="UP000306791">
    <property type="component" value="Unassembled WGS sequence"/>
</dbReference>
<feature type="transmembrane region" description="Helical" evidence="1">
    <location>
        <begin position="287"/>
        <end position="304"/>
    </location>
</feature>
<keyword evidence="3" id="KW-1185">Reference proteome</keyword>
<keyword evidence="1" id="KW-0472">Membrane</keyword>
<protein>
    <submittedName>
        <fullName evidence="2">Uncharacterized protein</fullName>
    </submittedName>
</protein>
<evidence type="ECO:0000313" key="2">
    <source>
        <dbReference type="EMBL" id="TLM78367.1"/>
    </source>
</evidence>
<keyword evidence="1" id="KW-0812">Transmembrane</keyword>
<feature type="transmembrane region" description="Helical" evidence="1">
    <location>
        <begin position="247"/>
        <end position="267"/>
    </location>
</feature>
<name>A0ABY2UM32_9GAMM</name>
<dbReference type="RefSeq" id="WP_138234865.1">
    <property type="nucleotide sequence ID" value="NZ_CP185860.1"/>
</dbReference>
<dbReference type="EMBL" id="VANI01000006">
    <property type="protein sequence ID" value="TLM78367.1"/>
    <property type="molecule type" value="Genomic_DNA"/>
</dbReference>